<protein>
    <recommendedName>
        <fullName evidence="3">Epithelial membrane protein 1</fullName>
    </recommendedName>
</protein>
<feature type="transmembrane region" description="Helical" evidence="8">
    <location>
        <begin position="103"/>
        <end position="125"/>
    </location>
</feature>
<evidence type="ECO:0000313" key="10">
    <source>
        <dbReference type="Proteomes" id="UP001046870"/>
    </source>
</evidence>
<comment type="similarity">
    <text evidence="2 8">Belongs to the PMP-22/EMP/MP20 family.</text>
</comment>
<keyword evidence="7" id="KW-0325">Glycoprotein</keyword>
<organism evidence="9 10">
    <name type="scientific">Megalops atlanticus</name>
    <name type="common">Tarpon</name>
    <name type="synonym">Clupea gigantea</name>
    <dbReference type="NCBI Taxonomy" id="7932"/>
    <lineage>
        <taxon>Eukaryota</taxon>
        <taxon>Metazoa</taxon>
        <taxon>Chordata</taxon>
        <taxon>Craniata</taxon>
        <taxon>Vertebrata</taxon>
        <taxon>Euteleostomi</taxon>
        <taxon>Actinopterygii</taxon>
        <taxon>Neopterygii</taxon>
        <taxon>Teleostei</taxon>
        <taxon>Elopiformes</taxon>
        <taxon>Megalopidae</taxon>
        <taxon>Megalops</taxon>
    </lineage>
</organism>
<keyword evidence="4 8" id="KW-0812">Transmembrane</keyword>
<reference evidence="9" key="1">
    <citation type="submission" date="2021-01" db="EMBL/GenBank/DDBJ databases">
        <authorList>
            <person name="Zahm M."/>
            <person name="Roques C."/>
            <person name="Cabau C."/>
            <person name="Klopp C."/>
            <person name="Donnadieu C."/>
            <person name="Jouanno E."/>
            <person name="Lampietro C."/>
            <person name="Louis A."/>
            <person name="Herpin A."/>
            <person name="Echchiki A."/>
            <person name="Berthelot C."/>
            <person name="Parey E."/>
            <person name="Roest-Crollius H."/>
            <person name="Braasch I."/>
            <person name="Postlethwait J."/>
            <person name="Bobe J."/>
            <person name="Montfort J."/>
            <person name="Bouchez O."/>
            <person name="Begum T."/>
            <person name="Mejri S."/>
            <person name="Adams A."/>
            <person name="Chen W.-J."/>
            <person name="Guiguen Y."/>
        </authorList>
    </citation>
    <scope>NUCLEOTIDE SEQUENCE</scope>
    <source>
        <strain evidence="9">YG-15Mar2019-1</strain>
        <tissue evidence="9">Brain</tissue>
    </source>
</reference>
<evidence type="ECO:0000313" key="9">
    <source>
        <dbReference type="EMBL" id="KAG7491549.1"/>
    </source>
</evidence>
<dbReference type="InterPro" id="IPR050579">
    <property type="entry name" value="PMP-22/EMP/MP20-like"/>
</dbReference>
<dbReference type="PANTHER" id="PTHR10671">
    <property type="entry name" value="EPITHELIAL MEMBRANE PROTEIN-RELATED"/>
    <property type="match status" value="1"/>
</dbReference>
<keyword evidence="5 8" id="KW-1133">Transmembrane helix</keyword>
<dbReference type="Proteomes" id="UP001046870">
    <property type="component" value="Chromosome 1"/>
</dbReference>
<name>A0A9D3QIN7_MEGAT</name>
<evidence type="ECO:0000256" key="2">
    <source>
        <dbReference type="ARBA" id="ARBA00006864"/>
    </source>
</evidence>
<evidence type="ECO:0000256" key="5">
    <source>
        <dbReference type="ARBA" id="ARBA00022989"/>
    </source>
</evidence>
<proteinExistence type="inferred from homology"/>
<keyword evidence="10" id="KW-1185">Reference proteome</keyword>
<evidence type="ECO:0000256" key="1">
    <source>
        <dbReference type="ARBA" id="ARBA00004141"/>
    </source>
</evidence>
<dbReference type="OrthoDB" id="8678517at2759"/>
<dbReference type="EMBL" id="JAFDVH010000001">
    <property type="protein sequence ID" value="KAG7491549.1"/>
    <property type="molecule type" value="Genomic_DNA"/>
</dbReference>
<evidence type="ECO:0000256" key="8">
    <source>
        <dbReference type="RuleBase" id="RU363088"/>
    </source>
</evidence>
<dbReference type="GO" id="GO:0005886">
    <property type="term" value="C:plasma membrane"/>
    <property type="evidence" value="ECO:0007669"/>
    <property type="project" value="TreeGrafter"/>
</dbReference>
<dbReference type="Gene3D" id="1.20.140.150">
    <property type="match status" value="1"/>
</dbReference>
<dbReference type="Pfam" id="PF00822">
    <property type="entry name" value="PMP22_Claudin"/>
    <property type="match status" value="1"/>
</dbReference>
<dbReference type="PANTHER" id="PTHR10671:SF85">
    <property type="entry name" value="EPITHELIAL MEMBRANE PROTEIN 1"/>
    <property type="match status" value="1"/>
</dbReference>
<evidence type="ECO:0000256" key="4">
    <source>
        <dbReference type="ARBA" id="ARBA00022692"/>
    </source>
</evidence>
<dbReference type="InterPro" id="IPR004032">
    <property type="entry name" value="PMP22_EMP_MP20"/>
</dbReference>
<dbReference type="FunFam" id="1.20.140.150:FF:000026">
    <property type="entry name" value="Epithelial membrane protein 1"/>
    <property type="match status" value="1"/>
</dbReference>
<comment type="caution">
    <text evidence="9">The sequence shown here is derived from an EMBL/GenBank/DDBJ whole genome shotgun (WGS) entry which is preliminary data.</text>
</comment>
<comment type="subcellular location">
    <subcellularLocation>
        <location evidence="1 8">Membrane</location>
        <topology evidence="1 8">Multi-pass membrane protein</topology>
    </subcellularLocation>
</comment>
<accession>A0A9D3QIN7</accession>
<evidence type="ECO:0000256" key="6">
    <source>
        <dbReference type="ARBA" id="ARBA00023136"/>
    </source>
</evidence>
<evidence type="ECO:0000256" key="7">
    <source>
        <dbReference type="ARBA" id="ARBA00023180"/>
    </source>
</evidence>
<evidence type="ECO:0000256" key="3">
    <source>
        <dbReference type="ARBA" id="ARBA00013553"/>
    </source>
</evidence>
<dbReference type="AlphaFoldDB" id="A0A9D3QIN7"/>
<sequence>MKNTGNMSVLLAGLFLLHVTTVILLLIATIDNAWYFTGTVSMDLWARWDLDKEAWNYTEIPNDNLQEYLHAVQASAVLSCIFSILGLFVFVAQLFTLGKGQRFTFSGVFQLISCLCIMIAASIYADIFYGREKNGGFGHSFVLAWISFVFSLISSLIYFVLRKKSD</sequence>
<gene>
    <name evidence="9" type="ORF">MATL_G00004860</name>
</gene>
<dbReference type="PRINTS" id="PR01453">
    <property type="entry name" value="EPMEMFAMILY"/>
</dbReference>
<dbReference type="InterPro" id="IPR004031">
    <property type="entry name" value="PMP22/EMP/MP20/Claudin"/>
</dbReference>
<keyword evidence="6 8" id="KW-0472">Membrane</keyword>
<feature type="transmembrane region" description="Helical" evidence="8">
    <location>
        <begin position="71"/>
        <end position="91"/>
    </location>
</feature>
<comment type="caution">
    <text evidence="8">Lacks conserved residue(s) required for the propagation of feature annotation.</text>
</comment>
<feature type="transmembrane region" description="Helical" evidence="8">
    <location>
        <begin position="137"/>
        <end position="161"/>
    </location>
</feature>